<reference evidence="2 3" key="1">
    <citation type="submission" date="2024-05" db="EMBL/GenBank/DDBJ databases">
        <title>Haplotype-resolved chromosome-level genome assembly of Huyou (Citrus changshanensis).</title>
        <authorList>
            <person name="Miao C."/>
            <person name="Chen W."/>
            <person name="Wu Y."/>
            <person name="Wang L."/>
            <person name="Zhao S."/>
            <person name="Grierson D."/>
            <person name="Xu C."/>
            <person name="Chen K."/>
        </authorList>
    </citation>
    <scope>NUCLEOTIDE SEQUENCE [LARGE SCALE GENOMIC DNA]</scope>
    <source>
        <strain evidence="2">01-14</strain>
        <tissue evidence="2">Leaf</tissue>
    </source>
</reference>
<gene>
    <name evidence="2" type="ORF">WN944_026603</name>
</gene>
<sequence>MAKLSWSFIALLLFLSLSFTLDVSNSVSQLVTTGVRQLRTGSHACSSATSAATNACVYLQALTGTKKNVHATTNGRQRKENLNVLRISGCLLRETKLCTRK</sequence>
<dbReference type="Proteomes" id="UP001428341">
    <property type="component" value="Unassembled WGS sequence"/>
</dbReference>
<proteinExistence type="predicted"/>
<feature type="signal peptide" evidence="1">
    <location>
        <begin position="1"/>
        <end position="20"/>
    </location>
</feature>
<evidence type="ECO:0000313" key="3">
    <source>
        <dbReference type="Proteomes" id="UP001428341"/>
    </source>
</evidence>
<name>A0AAP0LSA8_9ROSI</name>
<organism evidence="2 3">
    <name type="scientific">Citrus x changshan-huyou</name>
    <dbReference type="NCBI Taxonomy" id="2935761"/>
    <lineage>
        <taxon>Eukaryota</taxon>
        <taxon>Viridiplantae</taxon>
        <taxon>Streptophyta</taxon>
        <taxon>Embryophyta</taxon>
        <taxon>Tracheophyta</taxon>
        <taxon>Spermatophyta</taxon>
        <taxon>Magnoliopsida</taxon>
        <taxon>eudicotyledons</taxon>
        <taxon>Gunneridae</taxon>
        <taxon>Pentapetalae</taxon>
        <taxon>rosids</taxon>
        <taxon>malvids</taxon>
        <taxon>Sapindales</taxon>
        <taxon>Rutaceae</taxon>
        <taxon>Aurantioideae</taxon>
        <taxon>Citrus</taxon>
    </lineage>
</organism>
<keyword evidence="1" id="KW-0732">Signal</keyword>
<dbReference type="AlphaFoldDB" id="A0AAP0LSA8"/>
<dbReference type="EMBL" id="JBCGBO010000024">
    <property type="protein sequence ID" value="KAK9183451.1"/>
    <property type="molecule type" value="Genomic_DNA"/>
</dbReference>
<evidence type="ECO:0000256" key="1">
    <source>
        <dbReference type="SAM" id="SignalP"/>
    </source>
</evidence>
<feature type="chain" id="PRO_5042866249" evidence="1">
    <location>
        <begin position="21"/>
        <end position="101"/>
    </location>
</feature>
<protein>
    <submittedName>
        <fullName evidence="2">Uncharacterized protein</fullName>
    </submittedName>
</protein>
<comment type="caution">
    <text evidence="2">The sequence shown here is derived from an EMBL/GenBank/DDBJ whole genome shotgun (WGS) entry which is preliminary data.</text>
</comment>
<accession>A0AAP0LSA8</accession>
<evidence type="ECO:0000313" key="2">
    <source>
        <dbReference type="EMBL" id="KAK9183451.1"/>
    </source>
</evidence>
<keyword evidence="3" id="KW-1185">Reference proteome</keyword>